<feature type="compositionally biased region" description="Polar residues" evidence="2">
    <location>
        <begin position="178"/>
        <end position="192"/>
    </location>
</feature>
<feature type="coiled-coil region" evidence="1">
    <location>
        <begin position="210"/>
        <end position="237"/>
    </location>
</feature>
<dbReference type="WBParaSite" id="HDID_0000471101-mRNA-1">
    <property type="protein sequence ID" value="HDID_0000471101-mRNA-1"/>
    <property type="gene ID" value="HDID_0000471101"/>
</dbReference>
<keyword evidence="1" id="KW-0175">Coiled coil</keyword>
<accession>A0A0R3SIE6</accession>
<evidence type="ECO:0000313" key="3">
    <source>
        <dbReference type="EMBL" id="VDL54016.1"/>
    </source>
</evidence>
<reference evidence="5" key="1">
    <citation type="submission" date="2017-02" db="UniProtKB">
        <authorList>
            <consortium name="WormBaseParasite"/>
        </authorList>
    </citation>
    <scope>IDENTIFICATION</scope>
</reference>
<feature type="region of interest" description="Disordered" evidence="2">
    <location>
        <begin position="169"/>
        <end position="192"/>
    </location>
</feature>
<dbReference type="STRING" id="6216.A0A0R3SIE6"/>
<evidence type="ECO:0000313" key="4">
    <source>
        <dbReference type="Proteomes" id="UP000274504"/>
    </source>
</evidence>
<organism evidence="5">
    <name type="scientific">Hymenolepis diminuta</name>
    <name type="common">Rat tapeworm</name>
    <dbReference type="NCBI Taxonomy" id="6216"/>
    <lineage>
        <taxon>Eukaryota</taxon>
        <taxon>Metazoa</taxon>
        <taxon>Spiralia</taxon>
        <taxon>Lophotrochozoa</taxon>
        <taxon>Platyhelminthes</taxon>
        <taxon>Cestoda</taxon>
        <taxon>Eucestoda</taxon>
        <taxon>Cyclophyllidea</taxon>
        <taxon>Hymenolepididae</taxon>
        <taxon>Hymenolepis</taxon>
    </lineage>
</organism>
<evidence type="ECO:0000256" key="1">
    <source>
        <dbReference type="SAM" id="Coils"/>
    </source>
</evidence>
<feature type="compositionally biased region" description="Low complexity" evidence="2">
    <location>
        <begin position="286"/>
        <end position="300"/>
    </location>
</feature>
<name>A0A0R3SIE6_HYMDI</name>
<protein>
    <submittedName>
        <fullName evidence="3 5">Uncharacterized protein</fullName>
    </submittedName>
</protein>
<sequence length="376" mass="41017">MTTPSAHSSRRALSSSSIWTPRSDMLLDSSWSEDSDYHSPGNCENYYKRLMAASQLEALEAELNKIVLLRSEIVRSEMNLYGSRPLSAGDALLRQQVRPPVKMITTSVGGCPVELVDVSISAQNSLSDPSSSSPTEIDGDLDTTDELEDVETVTTTAAAMGLVTTVTTTKKKRKNGRHNPTTSVSRMITSPEVSPNNLGLDVEMRHVAEVQELREALIAAQNLLAEKEMELEDMRAQFEPHIKPLHESVEVQTSTNAPADSGACWSCKSQLTHLNNNSIVAIGAVSTSQTQQIPTSTQTQRGSRDSTLSPPPLTQQHSEGSSGSNAEAFVSSELGDGEEEDQIIDVDEEEAEMYQQMEHAVSLLVVRRLFWGCQPT</sequence>
<reference evidence="3 4" key="2">
    <citation type="submission" date="2018-11" db="EMBL/GenBank/DDBJ databases">
        <authorList>
            <consortium name="Pathogen Informatics"/>
        </authorList>
    </citation>
    <scope>NUCLEOTIDE SEQUENCE [LARGE SCALE GENOMIC DNA]</scope>
</reference>
<feature type="region of interest" description="Disordered" evidence="2">
    <location>
        <begin position="123"/>
        <end position="142"/>
    </location>
</feature>
<feature type="compositionally biased region" description="Low complexity" evidence="2">
    <location>
        <begin position="123"/>
        <end position="136"/>
    </location>
</feature>
<proteinExistence type="predicted"/>
<feature type="region of interest" description="Disordered" evidence="2">
    <location>
        <begin position="286"/>
        <end position="327"/>
    </location>
</feature>
<feature type="compositionally biased region" description="Polar residues" evidence="2">
    <location>
        <begin position="314"/>
        <end position="325"/>
    </location>
</feature>
<gene>
    <name evidence="3" type="ORF">HDID_LOCUS4709</name>
</gene>
<dbReference type="AlphaFoldDB" id="A0A0R3SIE6"/>
<evidence type="ECO:0000313" key="5">
    <source>
        <dbReference type="WBParaSite" id="HDID_0000471101-mRNA-1"/>
    </source>
</evidence>
<evidence type="ECO:0000256" key="2">
    <source>
        <dbReference type="SAM" id="MobiDB-lite"/>
    </source>
</evidence>
<dbReference type="Proteomes" id="UP000274504">
    <property type="component" value="Unassembled WGS sequence"/>
</dbReference>
<dbReference type="EMBL" id="UYSG01001932">
    <property type="protein sequence ID" value="VDL54016.1"/>
    <property type="molecule type" value="Genomic_DNA"/>
</dbReference>